<sequence>MVVSQYRWRLERTISQYRWRPERRQNLKCYRVGQHTATPTHSLFTADTNVIKSGGITGVNAITTDEVGRQGGQSLHQDDVTNIGARTDEAANTAGAWENVKRRSMTTTSAA</sequence>
<dbReference type="Proteomes" id="UP000007015">
    <property type="component" value="Chromosome 12"/>
</dbReference>
<dbReference type="AlphaFoldDB" id="A2ZHA9"/>
<protein>
    <submittedName>
        <fullName evidence="1">Uncharacterized protein</fullName>
    </submittedName>
</protein>
<organism evidence="1 2">
    <name type="scientific">Oryza sativa subsp. indica</name>
    <name type="common">Rice</name>
    <dbReference type="NCBI Taxonomy" id="39946"/>
    <lineage>
        <taxon>Eukaryota</taxon>
        <taxon>Viridiplantae</taxon>
        <taxon>Streptophyta</taxon>
        <taxon>Embryophyta</taxon>
        <taxon>Tracheophyta</taxon>
        <taxon>Spermatophyta</taxon>
        <taxon>Magnoliopsida</taxon>
        <taxon>Liliopsida</taxon>
        <taxon>Poales</taxon>
        <taxon>Poaceae</taxon>
        <taxon>BOP clade</taxon>
        <taxon>Oryzoideae</taxon>
        <taxon>Oryzeae</taxon>
        <taxon>Oryzinae</taxon>
        <taxon>Oryza</taxon>
        <taxon>Oryza sativa</taxon>
    </lineage>
</organism>
<reference evidence="1 2" key="1">
    <citation type="journal article" date="2005" name="PLoS Biol.">
        <title>The genomes of Oryza sativa: a history of duplications.</title>
        <authorList>
            <person name="Yu J."/>
            <person name="Wang J."/>
            <person name="Lin W."/>
            <person name="Li S."/>
            <person name="Li H."/>
            <person name="Zhou J."/>
            <person name="Ni P."/>
            <person name="Dong W."/>
            <person name="Hu S."/>
            <person name="Zeng C."/>
            <person name="Zhang J."/>
            <person name="Zhang Y."/>
            <person name="Li R."/>
            <person name="Xu Z."/>
            <person name="Li S."/>
            <person name="Li X."/>
            <person name="Zheng H."/>
            <person name="Cong L."/>
            <person name="Lin L."/>
            <person name="Yin J."/>
            <person name="Geng J."/>
            <person name="Li G."/>
            <person name="Shi J."/>
            <person name="Liu J."/>
            <person name="Lv H."/>
            <person name="Li J."/>
            <person name="Wang J."/>
            <person name="Deng Y."/>
            <person name="Ran L."/>
            <person name="Shi X."/>
            <person name="Wang X."/>
            <person name="Wu Q."/>
            <person name="Li C."/>
            <person name="Ren X."/>
            <person name="Wang J."/>
            <person name="Wang X."/>
            <person name="Li D."/>
            <person name="Liu D."/>
            <person name="Zhang X."/>
            <person name="Ji Z."/>
            <person name="Zhao W."/>
            <person name="Sun Y."/>
            <person name="Zhang Z."/>
            <person name="Bao J."/>
            <person name="Han Y."/>
            <person name="Dong L."/>
            <person name="Ji J."/>
            <person name="Chen P."/>
            <person name="Wu S."/>
            <person name="Liu J."/>
            <person name="Xiao Y."/>
            <person name="Bu D."/>
            <person name="Tan J."/>
            <person name="Yang L."/>
            <person name="Ye C."/>
            <person name="Zhang J."/>
            <person name="Xu J."/>
            <person name="Zhou Y."/>
            <person name="Yu Y."/>
            <person name="Zhang B."/>
            <person name="Zhuang S."/>
            <person name="Wei H."/>
            <person name="Liu B."/>
            <person name="Lei M."/>
            <person name="Yu H."/>
            <person name="Li Y."/>
            <person name="Xu H."/>
            <person name="Wei S."/>
            <person name="He X."/>
            <person name="Fang L."/>
            <person name="Zhang Z."/>
            <person name="Zhang Y."/>
            <person name="Huang X."/>
            <person name="Su Z."/>
            <person name="Tong W."/>
            <person name="Li J."/>
            <person name="Tong Z."/>
            <person name="Li S."/>
            <person name="Ye J."/>
            <person name="Wang L."/>
            <person name="Fang L."/>
            <person name="Lei T."/>
            <person name="Chen C."/>
            <person name="Chen H."/>
            <person name="Xu Z."/>
            <person name="Li H."/>
            <person name="Huang H."/>
            <person name="Zhang F."/>
            <person name="Xu H."/>
            <person name="Li N."/>
            <person name="Zhao C."/>
            <person name="Li S."/>
            <person name="Dong L."/>
            <person name="Huang Y."/>
            <person name="Li L."/>
            <person name="Xi Y."/>
            <person name="Qi Q."/>
            <person name="Li W."/>
            <person name="Zhang B."/>
            <person name="Hu W."/>
            <person name="Zhang Y."/>
            <person name="Tian X."/>
            <person name="Jiao Y."/>
            <person name="Liang X."/>
            <person name="Jin J."/>
            <person name="Gao L."/>
            <person name="Zheng W."/>
            <person name="Hao B."/>
            <person name="Liu S."/>
            <person name="Wang W."/>
            <person name="Yuan L."/>
            <person name="Cao M."/>
            <person name="McDermott J."/>
            <person name="Samudrala R."/>
            <person name="Wang J."/>
            <person name="Wong G.K."/>
            <person name="Yang H."/>
        </authorList>
    </citation>
    <scope>NUCLEOTIDE SEQUENCE [LARGE SCALE GENOMIC DNA]</scope>
    <source>
        <strain evidence="2">cv. 93-11</strain>
    </source>
</reference>
<evidence type="ECO:0000313" key="2">
    <source>
        <dbReference type="Proteomes" id="UP000007015"/>
    </source>
</evidence>
<dbReference type="Gramene" id="BGIOSGA036788-TA">
    <property type="protein sequence ID" value="BGIOSGA036788-PA"/>
    <property type="gene ID" value="BGIOSGA036788"/>
</dbReference>
<dbReference type="EMBL" id="CM000137">
    <property type="protein sequence ID" value="EAY81993.1"/>
    <property type="molecule type" value="Genomic_DNA"/>
</dbReference>
<keyword evidence="2" id="KW-1185">Reference proteome</keyword>
<dbReference type="HOGENOM" id="CLU_2162589_0_0_1"/>
<evidence type="ECO:0000313" key="1">
    <source>
        <dbReference type="EMBL" id="EAY81993.1"/>
    </source>
</evidence>
<proteinExistence type="predicted"/>
<gene>
    <name evidence="1" type="ORF">OsI_37176</name>
</gene>
<accession>A2ZHA9</accession>
<name>A2ZHA9_ORYSI</name>